<evidence type="ECO:0000313" key="6">
    <source>
        <dbReference type="EMBL" id="KKR82958.1"/>
    </source>
</evidence>
<evidence type="ECO:0000256" key="2">
    <source>
        <dbReference type="ARBA" id="ARBA00022679"/>
    </source>
</evidence>
<dbReference type="Proteomes" id="UP000034601">
    <property type="component" value="Unassembled WGS sequence"/>
</dbReference>
<keyword evidence="2" id="KW-0808">Transferase</keyword>
<dbReference type="CDD" id="cd00761">
    <property type="entry name" value="Glyco_tranf_GTA_type"/>
    <property type="match status" value="1"/>
</dbReference>
<evidence type="ECO:0000313" key="7">
    <source>
        <dbReference type="Proteomes" id="UP000034601"/>
    </source>
</evidence>
<dbReference type="InterPro" id="IPR015338">
    <property type="entry name" value="GT64_dom"/>
</dbReference>
<dbReference type="InterPro" id="IPR004263">
    <property type="entry name" value="Exostosin"/>
</dbReference>
<proteinExistence type="predicted"/>
<dbReference type="Gene3D" id="3.90.550.10">
    <property type="entry name" value="Spore Coat Polysaccharide Biosynthesis Protein SpsA, Chain A"/>
    <property type="match status" value="1"/>
</dbReference>
<gene>
    <name evidence="6" type="ORF">UU29_C0008G0067</name>
</gene>
<dbReference type="SUPFAM" id="SSF53448">
    <property type="entry name" value="Nucleotide-diphospho-sugar transferases"/>
    <property type="match status" value="1"/>
</dbReference>
<dbReference type="EMBL" id="LCAB01000008">
    <property type="protein sequence ID" value="KKR82958.1"/>
    <property type="molecule type" value="Genomic_DNA"/>
</dbReference>
<name>A0A0G0U1G9_9BACT</name>
<dbReference type="GO" id="GO:0016757">
    <property type="term" value="F:glycosyltransferase activity"/>
    <property type="evidence" value="ECO:0007669"/>
    <property type="project" value="InterPro"/>
</dbReference>
<evidence type="ECO:0000259" key="5">
    <source>
        <dbReference type="Pfam" id="PF09258"/>
    </source>
</evidence>
<comment type="caution">
    <text evidence="6">The sequence shown here is derived from an EMBL/GenBank/DDBJ whole genome shotgun (WGS) entry which is preliminary data.</text>
</comment>
<evidence type="ECO:0000256" key="3">
    <source>
        <dbReference type="ARBA" id="ARBA00023136"/>
    </source>
</evidence>
<protein>
    <recommendedName>
        <fullName evidence="5">Glycosyl transferase 64 domain-containing protein</fullName>
    </recommendedName>
</protein>
<comment type="subcellular location">
    <subcellularLocation>
        <location evidence="1">Membrane</location>
    </subcellularLocation>
</comment>
<feature type="domain" description="Glycosyl transferase 64" evidence="5">
    <location>
        <begin position="7"/>
        <end position="158"/>
    </location>
</feature>
<dbReference type="GO" id="GO:0016020">
    <property type="term" value="C:membrane"/>
    <property type="evidence" value="ECO:0007669"/>
    <property type="project" value="UniProtKB-SubCell"/>
</dbReference>
<sequence length="212" mass="24857">MGKLEKITVVLLSWKRLKNIPIILDSLYRSKDVDEIILWNNNTTVQFSYKNKKLLLFNSPSNFGTSARWCVALLAKNPNILFIDDDLVLTPSQINILLKKYLSDNKRIYGCFGKNLEDNKYVFKTANGEVDIVLGRVMLFNKRYLYQFFQWSQGKVGNVEDDILFSLIFRKKHYVVDVGEIKELPSPYALWRKKGHGRLRQEMVDYCLKYIT</sequence>
<evidence type="ECO:0000256" key="1">
    <source>
        <dbReference type="ARBA" id="ARBA00004370"/>
    </source>
</evidence>
<evidence type="ECO:0000256" key="4">
    <source>
        <dbReference type="ARBA" id="ARBA00023157"/>
    </source>
</evidence>
<organism evidence="6 7">
    <name type="scientific">Candidatus Daviesbacteria bacterium GW2011_GWA2_40_9</name>
    <dbReference type="NCBI Taxonomy" id="1618424"/>
    <lineage>
        <taxon>Bacteria</taxon>
        <taxon>Candidatus Daviesiibacteriota</taxon>
    </lineage>
</organism>
<keyword evidence="4" id="KW-1015">Disulfide bond</keyword>
<dbReference type="Pfam" id="PF09258">
    <property type="entry name" value="Glyco_transf_64"/>
    <property type="match status" value="1"/>
</dbReference>
<dbReference type="InterPro" id="IPR029044">
    <property type="entry name" value="Nucleotide-diphossugar_trans"/>
</dbReference>
<keyword evidence="3" id="KW-0472">Membrane</keyword>
<reference evidence="6 7" key="1">
    <citation type="journal article" date="2015" name="Nature">
        <title>rRNA introns, odd ribosomes, and small enigmatic genomes across a large radiation of phyla.</title>
        <authorList>
            <person name="Brown C.T."/>
            <person name="Hug L.A."/>
            <person name="Thomas B.C."/>
            <person name="Sharon I."/>
            <person name="Castelle C.J."/>
            <person name="Singh A."/>
            <person name="Wilkins M.J."/>
            <person name="Williams K.H."/>
            <person name="Banfield J.F."/>
        </authorList>
    </citation>
    <scope>NUCLEOTIDE SEQUENCE [LARGE SCALE GENOMIC DNA]</scope>
</reference>
<dbReference type="PANTHER" id="PTHR48261">
    <property type="entry name" value="ACETYLGLUCOSAMINYLTRANSFERASE"/>
    <property type="match status" value="1"/>
</dbReference>
<dbReference type="AlphaFoldDB" id="A0A0G0U1G9"/>
<accession>A0A0G0U1G9</accession>
<dbReference type="PANTHER" id="PTHR48261:SF2">
    <property type="entry name" value="ACETYLGLUCOSAMINYLTRANSFERASE"/>
    <property type="match status" value="1"/>
</dbReference>